<dbReference type="AlphaFoldDB" id="A0A0D8HFH4"/>
<dbReference type="InterPro" id="IPR017871">
    <property type="entry name" value="ABC_transporter-like_CS"/>
</dbReference>
<dbReference type="STRING" id="1280514.AXFE_25360"/>
<keyword evidence="6" id="KW-1185">Reference proteome</keyword>
<accession>A0A0D8HFH4</accession>
<feature type="domain" description="ABC transporter" evidence="4">
    <location>
        <begin position="22"/>
        <end position="270"/>
    </location>
</feature>
<organism evidence="5 6">
    <name type="scientific">Acidithrix ferrooxidans</name>
    <dbReference type="NCBI Taxonomy" id="1280514"/>
    <lineage>
        <taxon>Bacteria</taxon>
        <taxon>Bacillati</taxon>
        <taxon>Actinomycetota</taxon>
        <taxon>Acidimicrobiia</taxon>
        <taxon>Acidimicrobiales</taxon>
        <taxon>Acidimicrobiaceae</taxon>
        <taxon>Acidithrix</taxon>
    </lineage>
</organism>
<proteinExistence type="predicted"/>
<evidence type="ECO:0000256" key="1">
    <source>
        <dbReference type="ARBA" id="ARBA00022448"/>
    </source>
</evidence>
<dbReference type="Proteomes" id="UP000032360">
    <property type="component" value="Unassembled WGS sequence"/>
</dbReference>
<dbReference type="EMBL" id="JXYS01000078">
    <property type="protein sequence ID" value="KJF16673.1"/>
    <property type="molecule type" value="Genomic_DNA"/>
</dbReference>
<dbReference type="InterPro" id="IPR050319">
    <property type="entry name" value="ABC_transp_ATP-bind"/>
</dbReference>
<dbReference type="InterPro" id="IPR003593">
    <property type="entry name" value="AAA+_ATPase"/>
</dbReference>
<dbReference type="RefSeq" id="WP_052606239.1">
    <property type="nucleotide sequence ID" value="NZ_JXYS01000078.1"/>
</dbReference>
<dbReference type="GO" id="GO:0016887">
    <property type="term" value="F:ATP hydrolysis activity"/>
    <property type="evidence" value="ECO:0007669"/>
    <property type="project" value="InterPro"/>
</dbReference>
<dbReference type="PROSITE" id="PS50893">
    <property type="entry name" value="ABC_TRANSPORTER_2"/>
    <property type="match status" value="1"/>
</dbReference>
<name>A0A0D8HFH4_9ACTN</name>
<dbReference type="PROSITE" id="PS00211">
    <property type="entry name" value="ABC_TRANSPORTER_1"/>
    <property type="match status" value="1"/>
</dbReference>
<sequence length="278" mass="30512">MSEIEEIEGPLLAIAMEPVPLMIFDQVTKSYRSKRGKKEKLIAVDNVSFEIAPGEAVGLVGASGSGKSTIARLITGLEKPDTGRIIFGDFSVGKLGHRELRNLYSMVQMVFQDPYGALNPVHSVEYAVSRPCINYLGMSISQATRRVEELLDRVGLTPARQFAEKMPHQLSGGQRQRVVIARALACEPKLLIADEPVSMLDVSLRAGVLRLLTELQNEHGLSLLYITHDLLSARVLTDRILVLNKGGVVEEGVTKQVLQNPKDPYTVKLLDSVATLDK</sequence>
<keyword evidence="2" id="KW-0547">Nucleotide-binding</keyword>
<evidence type="ECO:0000313" key="6">
    <source>
        <dbReference type="Proteomes" id="UP000032360"/>
    </source>
</evidence>
<protein>
    <submittedName>
        <fullName evidence="5">Oligopeptide transport ATP-binding protein OppF</fullName>
    </submittedName>
</protein>
<dbReference type="PANTHER" id="PTHR43776">
    <property type="entry name" value="TRANSPORT ATP-BINDING PROTEIN"/>
    <property type="match status" value="1"/>
</dbReference>
<reference evidence="5 6" key="1">
    <citation type="submission" date="2015-01" db="EMBL/GenBank/DDBJ databases">
        <title>Draft genome of the acidophilic iron oxidizer Acidithrix ferrooxidans strain Py-F3.</title>
        <authorList>
            <person name="Poehlein A."/>
            <person name="Eisen S."/>
            <person name="Schloemann M."/>
            <person name="Johnson B.D."/>
            <person name="Daniel R."/>
            <person name="Muehling M."/>
        </authorList>
    </citation>
    <scope>NUCLEOTIDE SEQUENCE [LARGE SCALE GENOMIC DNA]</scope>
    <source>
        <strain evidence="5 6">Py-F3</strain>
    </source>
</reference>
<evidence type="ECO:0000259" key="4">
    <source>
        <dbReference type="PROSITE" id="PS50893"/>
    </source>
</evidence>
<gene>
    <name evidence="5" type="primary">oppF2</name>
    <name evidence="5" type="ORF">AXFE_25360</name>
</gene>
<comment type="caution">
    <text evidence="5">The sequence shown here is derived from an EMBL/GenBank/DDBJ whole genome shotgun (WGS) entry which is preliminary data.</text>
</comment>
<dbReference type="Pfam" id="PF00005">
    <property type="entry name" value="ABC_tran"/>
    <property type="match status" value="1"/>
</dbReference>
<keyword evidence="1" id="KW-0813">Transport</keyword>
<evidence type="ECO:0000256" key="2">
    <source>
        <dbReference type="ARBA" id="ARBA00022741"/>
    </source>
</evidence>
<dbReference type="InterPro" id="IPR027417">
    <property type="entry name" value="P-loop_NTPase"/>
</dbReference>
<dbReference type="CDD" id="cd03257">
    <property type="entry name" value="ABC_NikE_OppD_transporters"/>
    <property type="match status" value="1"/>
</dbReference>
<dbReference type="GO" id="GO:0005524">
    <property type="term" value="F:ATP binding"/>
    <property type="evidence" value="ECO:0007669"/>
    <property type="project" value="UniProtKB-KW"/>
</dbReference>
<dbReference type="Gene3D" id="3.40.50.300">
    <property type="entry name" value="P-loop containing nucleotide triphosphate hydrolases"/>
    <property type="match status" value="1"/>
</dbReference>
<keyword evidence="3 5" id="KW-0067">ATP-binding</keyword>
<dbReference type="SUPFAM" id="SSF52540">
    <property type="entry name" value="P-loop containing nucleoside triphosphate hydrolases"/>
    <property type="match status" value="1"/>
</dbReference>
<dbReference type="InterPro" id="IPR003439">
    <property type="entry name" value="ABC_transporter-like_ATP-bd"/>
</dbReference>
<dbReference type="SMART" id="SM00382">
    <property type="entry name" value="AAA"/>
    <property type="match status" value="1"/>
</dbReference>
<evidence type="ECO:0000313" key="5">
    <source>
        <dbReference type="EMBL" id="KJF16673.1"/>
    </source>
</evidence>
<evidence type="ECO:0000256" key="3">
    <source>
        <dbReference type="ARBA" id="ARBA00022840"/>
    </source>
</evidence>
<dbReference type="GO" id="GO:0055085">
    <property type="term" value="P:transmembrane transport"/>
    <property type="evidence" value="ECO:0007669"/>
    <property type="project" value="UniProtKB-ARBA"/>
</dbReference>